<dbReference type="GeneID" id="85383977"/>
<organism evidence="2 3">
    <name type="scientific">Colletotrichum paranaense</name>
    <dbReference type="NCBI Taxonomy" id="1914294"/>
    <lineage>
        <taxon>Eukaryota</taxon>
        <taxon>Fungi</taxon>
        <taxon>Dikarya</taxon>
        <taxon>Ascomycota</taxon>
        <taxon>Pezizomycotina</taxon>
        <taxon>Sordariomycetes</taxon>
        <taxon>Hypocreomycetidae</taxon>
        <taxon>Glomerellales</taxon>
        <taxon>Glomerellaceae</taxon>
        <taxon>Colletotrichum</taxon>
        <taxon>Colletotrichum acutatum species complex</taxon>
    </lineage>
</organism>
<feature type="region of interest" description="Disordered" evidence="1">
    <location>
        <begin position="126"/>
        <end position="155"/>
    </location>
</feature>
<proteinExistence type="predicted"/>
<comment type="caution">
    <text evidence="2">The sequence shown here is derived from an EMBL/GenBank/DDBJ whole genome shotgun (WGS) entry which is preliminary data.</text>
</comment>
<dbReference type="Proteomes" id="UP001241169">
    <property type="component" value="Unassembled WGS sequence"/>
</dbReference>
<keyword evidence="3" id="KW-1185">Reference proteome</keyword>
<reference evidence="2 3" key="1">
    <citation type="submission" date="2016-10" db="EMBL/GenBank/DDBJ databases">
        <title>The genome sequence of Colletotrichum fioriniae PJ7.</title>
        <authorList>
            <person name="Baroncelli R."/>
        </authorList>
    </citation>
    <scope>NUCLEOTIDE SEQUENCE [LARGE SCALE GENOMIC DNA]</scope>
    <source>
        <strain evidence="2 3">IMI 384185</strain>
    </source>
</reference>
<protein>
    <submittedName>
        <fullName evidence="2">Uncharacterized protein</fullName>
    </submittedName>
</protein>
<name>A0ABQ9RY08_9PEZI</name>
<gene>
    <name evidence="2" type="ORF">CPAR01_15830</name>
</gene>
<dbReference type="EMBL" id="MOPA01000021">
    <property type="protein sequence ID" value="KAK1518181.1"/>
    <property type="molecule type" value="Genomic_DNA"/>
</dbReference>
<dbReference type="RefSeq" id="XP_060341267.1">
    <property type="nucleotide sequence ID" value="XM_060500078.1"/>
</dbReference>
<evidence type="ECO:0000313" key="3">
    <source>
        <dbReference type="Proteomes" id="UP001241169"/>
    </source>
</evidence>
<evidence type="ECO:0000256" key="1">
    <source>
        <dbReference type="SAM" id="MobiDB-lite"/>
    </source>
</evidence>
<evidence type="ECO:0000313" key="2">
    <source>
        <dbReference type="EMBL" id="KAK1518181.1"/>
    </source>
</evidence>
<accession>A0ABQ9RY08</accession>
<sequence>MPACIYIISGADKEPSSALGVCGSDDTEDQVFARWLSQQPPLAGVAPMESSRYCISGRTSVDLAFWASQAGRPNDRGQDSFVVTIPKNHIAGNCFECQGSKKAKHHLPDNSLAFGYSSERCTPFTLPRTSLGPDEGGGPPDLEHGHAAVASTNLS</sequence>